<dbReference type="AlphaFoldDB" id="A0A6G3TP88"/>
<protein>
    <submittedName>
        <fullName evidence="2">Uncharacterized protein</fullName>
    </submittedName>
</protein>
<sequence length="183" mass="19638">MRDEPGATAVPLSLPRRRLPRPPGRRIAVKLLVLAVLAATFAAQAVGALMPHVPLLLAASAGSLAAEGVLYRWQRGMVSLFAKSHADVTVRHVLRDLLLVVGLLRLGEQHREGVYAPLVAGLLVLYALHWSIQAVSVLVRRTRTLPVVTRNIDTSALRLTPAPPALLRRPGPRLAVLGLPATA</sequence>
<feature type="transmembrane region" description="Helical" evidence="1">
    <location>
        <begin position="114"/>
        <end position="132"/>
    </location>
</feature>
<keyword evidence="1" id="KW-0812">Transmembrane</keyword>
<evidence type="ECO:0000313" key="2">
    <source>
        <dbReference type="EMBL" id="NEC38540.1"/>
    </source>
</evidence>
<evidence type="ECO:0000313" key="3">
    <source>
        <dbReference type="Proteomes" id="UP000475666"/>
    </source>
</evidence>
<feature type="non-terminal residue" evidence="2">
    <location>
        <position position="183"/>
    </location>
</feature>
<gene>
    <name evidence="2" type="ORF">G3I66_36035</name>
</gene>
<name>A0A6G3TP88_9ACTN</name>
<dbReference type="EMBL" id="JAAGMQ010001071">
    <property type="protein sequence ID" value="NEC38540.1"/>
    <property type="molecule type" value="Genomic_DNA"/>
</dbReference>
<keyword evidence="1" id="KW-0472">Membrane</keyword>
<evidence type="ECO:0000256" key="1">
    <source>
        <dbReference type="SAM" id="Phobius"/>
    </source>
</evidence>
<keyword evidence="1" id="KW-1133">Transmembrane helix</keyword>
<dbReference type="Proteomes" id="UP000475666">
    <property type="component" value="Unassembled WGS sequence"/>
</dbReference>
<proteinExistence type="predicted"/>
<reference evidence="2 3" key="1">
    <citation type="submission" date="2020-01" db="EMBL/GenBank/DDBJ databases">
        <title>Insect and environment-associated Actinomycetes.</title>
        <authorList>
            <person name="Currrie C."/>
            <person name="Chevrette M."/>
            <person name="Carlson C."/>
            <person name="Stubbendieck R."/>
            <person name="Wendt-Pienkowski E."/>
        </authorList>
    </citation>
    <scope>NUCLEOTIDE SEQUENCE [LARGE SCALE GENOMIC DNA]</scope>
    <source>
        <strain evidence="2 3">SID7739</strain>
    </source>
</reference>
<organism evidence="2 3">
    <name type="scientific">Streptomyces rubrogriseus</name>
    <dbReference type="NCBI Taxonomy" id="194673"/>
    <lineage>
        <taxon>Bacteria</taxon>
        <taxon>Bacillati</taxon>
        <taxon>Actinomycetota</taxon>
        <taxon>Actinomycetes</taxon>
        <taxon>Kitasatosporales</taxon>
        <taxon>Streptomycetaceae</taxon>
        <taxon>Streptomyces</taxon>
        <taxon>Streptomyces violaceoruber group</taxon>
    </lineage>
</organism>
<comment type="caution">
    <text evidence="2">The sequence shown here is derived from an EMBL/GenBank/DDBJ whole genome shotgun (WGS) entry which is preliminary data.</text>
</comment>
<accession>A0A6G3TP88</accession>
<feature type="transmembrane region" description="Helical" evidence="1">
    <location>
        <begin position="27"/>
        <end position="49"/>
    </location>
</feature>